<proteinExistence type="predicted"/>
<dbReference type="GeneID" id="98156897"/>
<accession>A0ABR4JIX3</accession>
<gene>
    <name evidence="2" type="ORF">BJX68DRAFT_247112</name>
</gene>
<comment type="caution">
    <text evidence="2">The sequence shown here is derived from an EMBL/GenBank/DDBJ whole genome shotgun (WGS) entry which is preliminary data.</text>
</comment>
<organism evidence="2 3">
    <name type="scientific">Aspergillus pseudodeflectus</name>
    <dbReference type="NCBI Taxonomy" id="176178"/>
    <lineage>
        <taxon>Eukaryota</taxon>
        <taxon>Fungi</taxon>
        <taxon>Dikarya</taxon>
        <taxon>Ascomycota</taxon>
        <taxon>Pezizomycotina</taxon>
        <taxon>Eurotiomycetes</taxon>
        <taxon>Eurotiomycetidae</taxon>
        <taxon>Eurotiales</taxon>
        <taxon>Aspergillaceae</taxon>
        <taxon>Aspergillus</taxon>
        <taxon>Aspergillus subgen. Nidulantes</taxon>
    </lineage>
</organism>
<dbReference type="RefSeq" id="XP_070893801.1">
    <property type="nucleotide sequence ID" value="XM_071041733.1"/>
</dbReference>
<reference evidence="2 3" key="1">
    <citation type="submission" date="2024-07" db="EMBL/GenBank/DDBJ databases">
        <title>Section-level genome sequencing and comparative genomics of Aspergillus sections Usti and Cavernicolus.</title>
        <authorList>
            <consortium name="Lawrence Berkeley National Laboratory"/>
            <person name="Nybo J.L."/>
            <person name="Vesth T.C."/>
            <person name="Theobald S."/>
            <person name="Frisvad J.C."/>
            <person name="Larsen T.O."/>
            <person name="Kjaerboelling I."/>
            <person name="Rothschild-Mancinelli K."/>
            <person name="Lyhne E.K."/>
            <person name="Kogle M.E."/>
            <person name="Barry K."/>
            <person name="Clum A."/>
            <person name="Na H."/>
            <person name="Ledsgaard L."/>
            <person name="Lin J."/>
            <person name="Lipzen A."/>
            <person name="Kuo A."/>
            <person name="Riley R."/>
            <person name="Mondo S."/>
            <person name="LaButti K."/>
            <person name="Haridas S."/>
            <person name="Pangalinan J."/>
            <person name="Salamov A.A."/>
            <person name="Simmons B.A."/>
            <person name="Magnuson J.K."/>
            <person name="Chen J."/>
            <person name="Drula E."/>
            <person name="Henrissat B."/>
            <person name="Wiebenga A."/>
            <person name="Lubbers R.J."/>
            <person name="Gomes A.C."/>
            <person name="Macurrencykelacurrency M.R."/>
            <person name="Stajich J."/>
            <person name="Grigoriev I.V."/>
            <person name="Mortensen U.H."/>
            <person name="De vries R.P."/>
            <person name="Baker S.E."/>
            <person name="Andersen M.R."/>
        </authorList>
    </citation>
    <scope>NUCLEOTIDE SEQUENCE [LARGE SCALE GENOMIC DNA]</scope>
    <source>
        <strain evidence="2 3">CBS 756.74</strain>
    </source>
</reference>
<feature type="compositionally biased region" description="Basic and acidic residues" evidence="1">
    <location>
        <begin position="58"/>
        <end position="67"/>
    </location>
</feature>
<name>A0ABR4JIX3_9EURO</name>
<sequence>MTSMQFPHHTRRGFLDDFRTPQTTLYHNNTPLYSQLILVSEPAAPQSNSGSIPSYPRDTSHKSDSRLPRNGLRATYNLI</sequence>
<evidence type="ECO:0000256" key="1">
    <source>
        <dbReference type="SAM" id="MobiDB-lite"/>
    </source>
</evidence>
<feature type="region of interest" description="Disordered" evidence="1">
    <location>
        <begin position="43"/>
        <end position="79"/>
    </location>
</feature>
<evidence type="ECO:0000313" key="2">
    <source>
        <dbReference type="EMBL" id="KAL2839992.1"/>
    </source>
</evidence>
<keyword evidence="3" id="KW-1185">Reference proteome</keyword>
<protein>
    <submittedName>
        <fullName evidence="2">Uncharacterized protein</fullName>
    </submittedName>
</protein>
<dbReference type="Proteomes" id="UP001610444">
    <property type="component" value="Unassembled WGS sequence"/>
</dbReference>
<dbReference type="EMBL" id="JBFXLR010000069">
    <property type="protein sequence ID" value="KAL2839992.1"/>
    <property type="molecule type" value="Genomic_DNA"/>
</dbReference>
<evidence type="ECO:0000313" key="3">
    <source>
        <dbReference type="Proteomes" id="UP001610444"/>
    </source>
</evidence>